<feature type="transmembrane region" description="Helical" evidence="5">
    <location>
        <begin position="134"/>
        <end position="153"/>
    </location>
</feature>
<dbReference type="GO" id="GO:0004671">
    <property type="term" value="F:protein C-terminal S-isoprenylcysteine carboxyl O-methyltransferase activity"/>
    <property type="evidence" value="ECO:0007669"/>
    <property type="project" value="InterPro"/>
</dbReference>
<sequence length="245" mass="27394">MAAHPYDFSKRRRLLSQKLNRDGLKYLFAPIRWSLLMGVAFFLAAGRWDIFRAWLAFGIHVAGAVTGAYLMLRFAPGLANQRAEAREGTKGWDKLILLSYFLVLILGVPIVAGLDLGRLGGVQMEGGSCGVGLVLYLGFFLLFYWAMLVNEHFEGTARIQKERGHKVVTRGPYGVVRHPGYVAMVFVCLADPFIIGSRLALILSFVGIGATVLRTFLEDRMLQEELEGYAEYATTVRYRLIPGVW</sequence>
<keyword evidence="4 5" id="KW-0472">Membrane</keyword>
<comment type="subcellular location">
    <subcellularLocation>
        <location evidence="1">Membrane</location>
        <topology evidence="1">Multi-pass membrane protein</topology>
    </subcellularLocation>
</comment>
<accession>A0A1G5HY24</accession>
<evidence type="ECO:0000313" key="7">
    <source>
        <dbReference type="Proteomes" id="UP000198870"/>
    </source>
</evidence>
<evidence type="ECO:0000256" key="3">
    <source>
        <dbReference type="ARBA" id="ARBA00022989"/>
    </source>
</evidence>
<evidence type="ECO:0000256" key="1">
    <source>
        <dbReference type="ARBA" id="ARBA00004141"/>
    </source>
</evidence>
<dbReference type="InterPro" id="IPR052527">
    <property type="entry name" value="Metal_cation-efflux_comp"/>
</dbReference>
<dbReference type="GO" id="GO:0016020">
    <property type="term" value="C:membrane"/>
    <property type="evidence" value="ECO:0007669"/>
    <property type="project" value="UniProtKB-SubCell"/>
</dbReference>
<evidence type="ECO:0000256" key="2">
    <source>
        <dbReference type="ARBA" id="ARBA00022692"/>
    </source>
</evidence>
<reference evidence="6 7" key="1">
    <citation type="submission" date="2016-10" db="EMBL/GenBank/DDBJ databases">
        <authorList>
            <person name="de Groot N.N."/>
        </authorList>
    </citation>
    <scope>NUCLEOTIDE SEQUENCE [LARGE SCALE GENOMIC DNA]</scope>
    <source>
        <strain evidence="6 7">AA1</strain>
    </source>
</reference>
<evidence type="ECO:0000256" key="4">
    <source>
        <dbReference type="ARBA" id="ARBA00023136"/>
    </source>
</evidence>
<dbReference type="AlphaFoldDB" id="A0A1G5HY24"/>
<organism evidence="6 7">
    <name type="scientific">Desulfoluna spongiiphila</name>
    <dbReference type="NCBI Taxonomy" id="419481"/>
    <lineage>
        <taxon>Bacteria</taxon>
        <taxon>Pseudomonadati</taxon>
        <taxon>Thermodesulfobacteriota</taxon>
        <taxon>Desulfobacteria</taxon>
        <taxon>Desulfobacterales</taxon>
        <taxon>Desulfolunaceae</taxon>
        <taxon>Desulfoluna</taxon>
    </lineage>
</organism>
<evidence type="ECO:0000313" key="6">
    <source>
        <dbReference type="EMBL" id="SCY68230.1"/>
    </source>
</evidence>
<dbReference type="PANTHER" id="PTHR43847:SF1">
    <property type="entry name" value="BLL3993 PROTEIN"/>
    <property type="match status" value="1"/>
</dbReference>
<keyword evidence="7" id="KW-1185">Reference proteome</keyword>
<gene>
    <name evidence="6" type="ORF">SAMN05216233_11645</name>
</gene>
<dbReference type="STRING" id="419481.SAMN05216233_11645"/>
<keyword evidence="3 5" id="KW-1133">Transmembrane helix</keyword>
<dbReference type="PANTHER" id="PTHR43847">
    <property type="entry name" value="BLL3993 PROTEIN"/>
    <property type="match status" value="1"/>
</dbReference>
<protein>
    <submittedName>
        <fullName evidence="6">Protein-S-isoprenylcysteine O-methyltransferase Ste14</fullName>
    </submittedName>
</protein>
<dbReference type="GO" id="GO:0032259">
    <property type="term" value="P:methylation"/>
    <property type="evidence" value="ECO:0007669"/>
    <property type="project" value="UniProtKB-KW"/>
</dbReference>
<feature type="transmembrane region" description="Helical" evidence="5">
    <location>
        <begin position="26"/>
        <end position="45"/>
    </location>
</feature>
<name>A0A1G5HY24_9BACT</name>
<dbReference type="Pfam" id="PF04140">
    <property type="entry name" value="ICMT"/>
    <property type="match status" value="1"/>
</dbReference>
<keyword evidence="2 5" id="KW-0812">Transmembrane</keyword>
<dbReference type="EMBL" id="FMUX01000016">
    <property type="protein sequence ID" value="SCY68230.1"/>
    <property type="molecule type" value="Genomic_DNA"/>
</dbReference>
<dbReference type="InterPro" id="IPR007269">
    <property type="entry name" value="ICMT_MeTrfase"/>
</dbReference>
<evidence type="ECO:0000256" key="5">
    <source>
        <dbReference type="SAM" id="Phobius"/>
    </source>
</evidence>
<dbReference type="Gene3D" id="1.20.120.1630">
    <property type="match status" value="1"/>
</dbReference>
<feature type="transmembrane region" description="Helical" evidence="5">
    <location>
        <begin position="51"/>
        <end position="74"/>
    </location>
</feature>
<feature type="transmembrane region" description="Helical" evidence="5">
    <location>
        <begin position="200"/>
        <end position="217"/>
    </location>
</feature>
<keyword evidence="6" id="KW-0489">Methyltransferase</keyword>
<feature type="transmembrane region" description="Helical" evidence="5">
    <location>
        <begin position="95"/>
        <end position="114"/>
    </location>
</feature>
<dbReference type="Proteomes" id="UP000198870">
    <property type="component" value="Unassembled WGS sequence"/>
</dbReference>
<keyword evidence="6" id="KW-0808">Transferase</keyword>
<proteinExistence type="predicted"/>